<dbReference type="AlphaFoldDB" id="A0A1B6EN26"/>
<dbReference type="InterPro" id="IPR004210">
    <property type="entry name" value="BESS_motif"/>
</dbReference>
<proteinExistence type="predicted"/>
<dbReference type="GO" id="GO:0005634">
    <property type="term" value="C:nucleus"/>
    <property type="evidence" value="ECO:0007669"/>
    <property type="project" value="UniProtKB-SubCell"/>
</dbReference>
<keyword evidence="1" id="KW-0539">Nucleus</keyword>
<protein>
    <recommendedName>
        <fullName evidence="2">BESS domain-containing protein</fullName>
    </recommendedName>
</protein>
<dbReference type="PROSITE" id="PS51031">
    <property type="entry name" value="BESS"/>
    <property type="match status" value="1"/>
</dbReference>
<dbReference type="GO" id="GO:0003677">
    <property type="term" value="F:DNA binding"/>
    <property type="evidence" value="ECO:0007669"/>
    <property type="project" value="InterPro"/>
</dbReference>
<feature type="non-terminal residue" evidence="3">
    <location>
        <position position="1"/>
    </location>
</feature>
<feature type="domain" description="BESS" evidence="2">
    <location>
        <begin position="45"/>
        <end position="84"/>
    </location>
</feature>
<comment type="subcellular location">
    <subcellularLocation>
        <location evidence="1">Nucleus</location>
    </subcellularLocation>
</comment>
<organism evidence="3">
    <name type="scientific">Cuerna arida</name>
    <dbReference type="NCBI Taxonomy" id="1464854"/>
    <lineage>
        <taxon>Eukaryota</taxon>
        <taxon>Metazoa</taxon>
        <taxon>Ecdysozoa</taxon>
        <taxon>Arthropoda</taxon>
        <taxon>Hexapoda</taxon>
        <taxon>Insecta</taxon>
        <taxon>Pterygota</taxon>
        <taxon>Neoptera</taxon>
        <taxon>Paraneoptera</taxon>
        <taxon>Hemiptera</taxon>
        <taxon>Auchenorrhyncha</taxon>
        <taxon>Membracoidea</taxon>
        <taxon>Cicadellidae</taxon>
        <taxon>Cicadellinae</taxon>
        <taxon>Proconiini</taxon>
        <taxon>Cuerna</taxon>
    </lineage>
</organism>
<evidence type="ECO:0000313" key="3">
    <source>
        <dbReference type="EMBL" id="JAS39319.1"/>
    </source>
</evidence>
<dbReference type="EMBL" id="GECZ01030450">
    <property type="protein sequence ID" value="JAS39319.1"/>
    <property type="molecule type" value="Transcribed_RNA"/>
</dbReference>
<gene>
    <name evidence="3" type="ORF">g.10952</name>
</gene>
<sequence length="101" mass="11558">TSEDGPNPQFRKKKRRPKTALVAAPVVAYVNSINEIKKLTKRTSEDPTVNFFKSILPDVKKLSEKRRRDFKSFVLEKLNSLLDEQEDDEVSEPSLSSHISN</sequence>
<evidence type="ECO:0000256" key="1">
    <source>
        <dbReference type="PROSITE-ProRule" id="PRU00371"/>
    </source>
</evidence>
<dbReference type="Pfam" id="PF02944">
    <property type="entry name" value="BESS"/>
    <property type="match status" value="1"/>
</dbReference>
<evidence type="ECO:0000259" key="2">
    <source>
        <dbReference type="PROSITE" id="PS51031"/>
    </source>
</evidence>
<name>A0A1B6EN26_9HEMI</name>
<reference evidence="3" key="1">
    <citation type="submission" date="2015-11" db="EMBL/GenBank/DDBJ databases">
        <title>De novo transcriptome assembly of four potential Pierce s Disease insect vectors from Arizona vineyards.</title>
        <authorList>
            <person name="Tassone E.E."/>
        </authorList>
    </citation>
    <scope>NUCLEOTIDE SEQUENCE</scope>
</reference>
<accession>A0A1B6EN26</accession>